<protein>
    <submittedName>
        <fullName evidence="3">SGNH/GDSL hydrolase family protein</fullName>
    </submittedName>
</protein>
<sequence>MKRRATGMFPIILMFIAVIAVFFLFISPFLGGGYSLHSDAQIKKDQKTLQAYQEANSAEDVSNKIATASYQIELQIRKENGLPIDNQFFFRRSALIGDSMSEGLVAYGLLDSANVFAAIGRRIKTSDAEIDAAIAFHPEHVFMQFGMNDLIYYSGDPAPFIADYEAMITKIRQALPNAHLYVIGIHPLQEHGMSATPSLRNYTAYNQAMKEMCERDDLTYVDTSILISASSTYEFDGLHPQEPFYSDWLDLMVMCLQKKEAES</sequence>
<organism evidence="3 4">
    <name type="scientific">Massilicoli timonensis</name>
    <dbReference type="NCBI Taxonomy" id="2015901"/>
    <lineage>
        <taxon>Bacteria</taxon>
        <taxon>Bacillati</taxon>
        <taxon>Bacillota</taxon>
        <taxon>Erysipelotrichia</taxon>
        <taxon>Erysipelotrichales</taxon>
        <taxon>Erysipelotrichaceae</taxon>
        <taxon>Massilicoli</taxon>
    </lineage>
</organism>
<feature type="domain" description="SGNH hydrolase-type esterase" evidence="2">
    <location>
        <begin position="110"/>
        <end position="242"/>
    </location>
</feature>
<dbReference type="Pfam" id="PF13472">
    <property type="entry name" value="Lipase_GDSL_2"/>
    <property type="match status" value="1"/>
</dbReference>
<dbReference type="RefSeq" id="WP_256197276.1">
    <property type="nucleotide sequence ID" value="NZ_JANGCH010000001.1"/>
</dbReference>
<gene>
    <name evidence="3" type="ORF">NE663_01145</name>
</gene>
<keyword evidence="1" id="KW-0812">Transmembrane</keyword>
<accession>A0ABT1SI92</accession>
<keyword evidence="3" id="KW-0378">Hydrolase</keyword>
<proteinExistence type="predicted"/>
<keyword evidence="4" id="KW-1185">Reference proteome</keyword>
<dbReference type="InterPro" id="IPR013830">
    <property type="entry name" value="SGNH_hydro"/>
</dbReference>
<name>A0ABT1SI92_9FIRM</name>
<dbReference type="Gene3D" id="3.40.50.1110">
    <property type="entry name" value="SGNH hydrolase"/>
    <property type="match status" value="1"/>
</dbReference>
<dbReference type="SUPFAM" id="SSF52266">
    <property type="entry name" value="SGNH hydrolase"/>
    <property type="match status" value="1"/>
</dbReference>
<evidence type="ECO:0000256" key="1">
    <source>
        <dbReference type="SAM" id="Phobius"/>
    </source>
</evidence>
<evidence type="ECO:0000313" key="3">
    <source>
        <dbReference type="EMBL" id="MCQ5120862.1"/>
    </source>
</evidence>
<evidence type="ECO:0000313" key="4">
    <source>
        <dbReference type="Proteomes" id="UP001524435"/>
    </source>
</evidence>
<dbReference type="GO" id="GO:0016787">
    <property type="term" value="F:hydrolase activity"/>
    <property type="evidence" value="ECO:0007669"/>
    <property type="project" value="UniProtKB-KW"/>
</dbReference>
<dbReference type="InterPro" id="IPR036514">
    <property type="entry name" value="SGNH_hydro_sf"/>
</dbReference>
<dbReference type="EMBL" id="JANGCH010000001">
    <property type="protein sequence ID" value="MCQ5120862.1"/>
    <property type="molecule type" value="Genomic_DNA"/>
</dbReference>
<dbReference type="Proteomes" id="UP001524435">
    <property type="component" value="Unassembled WGS sequence"/>
</dbReference>
<feature type="transmembrane region" description="Helical" evidence="1">
    <location>
        <begin position="12"/>
        <end position="36"/>
    </location>
</feature>
<reference evidence="3 4" key="1">
    <citation type="submission" date="2022-06" db="EMBL/GenBank/DDBJ databases">
        <title>Isolation of gut microbiota from human fecal samples.</title>
        <authorList>
            <person name="Pamer E.G."/>
            <person name="Barat B."/>
            <person name="Waligurski E."/>
            <person name="Medina S."/>
            <person name="Paddock L."/>
            <person name="Mostad J."/>
        </authorList>
    </citation>
    <scope>NUCLEOTIDE SEQUENCE [LARGE SCALE GENOMIC DNA]</scope>
    <source>
        <strain evidence="3 4">DFI.6.1</strain>
    </source>
</reference>
<keyword evidence="1" id="KW-1133">Transmembrane helix</keyword>
<comment type="caution">
    <text evidence="3">The sequence shown here is derived from an EMBL/GenBank/DDBJ whole genome shotgun (WGS) entry which is preliminary data.</text>
</comment>
<keyword evidence="1" id="KW-0472">Membrane</keyword>
<evidence type="ECO:0000259" key="2">
    <source>
        <dbReference type="Pfam" id="PF13472"/>
    </source>
</evidence>